<keyword evidence="1" id="KW-0812">Transmembrane</keyword>
<accession>A0ABD1HCH3</accession>
<name>A0ABD1HCH3_SALDI</name>
<organism evidence="2 3">
    <name type="scientific">Salvia divinorum</name>
    <name type="common">Maria pastora</name>
    <name type="synonym">Diviner's sage</name>
    <dbReference type="NCBI Taxonomy" id="28513"/>
    <lineage>
        <taxon>Eukaryota</taxon>
        <taxon>Viridiplantae</taxon>
        <taxon>Streptophyta</taxon>
        <taxon>Embryophyta</taxon>
        <taxon>Tracheophyta</taxon>
        <taxon>Spermatophyta</taxon>
        <taxon>Magnoliopsida</taxon>
        <taxon>eudicotyledons</taxon>
        <taxon>Gunneridae</taxon>
        <taxon>Pentapetalae</taxon>
        <taxon>asterids</taxon>
        <taxon>lamiids</taxon>
        <taxon>Lamiales</taxon>
        <taxon>Lamiaceae</taxon>
        <taxon>Nepetoideae</taxon>
        <taxon>Mentheae</taxon>
        <taxon>Salviinae</taxon>
        <taxon>Salvia</taxon>
        <taxon>Salvia subgen. Calosphace</taxon>
    </lineage>
</organism>
<dbReference type="EMBL" id="JBEAFC010000006">
    <property type="protein sequence ID" value="KAL1552968.1"/>
    <property type="molecule type" value="Genomic_DNA"/>
</dbReference>
<keyword evidence="3" id="KW-1185">Reference proteome</keyword>
<feature type="transmembrane region" description="Helical" evidence="1">
    <location>
        <begin position="79"/>
        <end position="100"/>
    </location>
</feature>
<dbReference type="AlphaFoldDB" id="A0ABD1HCH3"/>
<sequence>MSMATFVSQLLLLRFAKHPIKYVFATCSVFFSALTLCGLRRNYVARGKSSQGFYRKKLLYYHRRNDGVEKLHKPTKGEVVRFVYCVLTFLLASIDLYILINRESLHQVLSAFVASFSSVIFVTALIDLLHMYLNS</sequence>
<reference evidence="2 3" key="1">
    <citation type="submission" date="2024-06" db="EMBL/GenBank/DDBJ databases">
        <title>A chromosome level genome sequence of Diviner's sage (Salvia divinorum).</title>
        <authorList>
            <person name="Ford S.A."/>
            <person name="Ro D.-K."/>
            <person name="Ness R.W."/>
            <person name="Phillips M.A."/>
        </authorList>
    </citation>
    <scope>NUCLEOTIDE SEQUENCE [LARGE SCALE GENOMIC DNA]</scope>
    <source>
        <strain evidence="2">SAF-2024a</strain>
        <tissue evidence="2">Leaf</tissue>
    </source>
</reference>
<keyword evidence="1" id="KW-1133">Transmembrane helix</keyword>
<keyword evidence="1" id="KW-0472">Membrane</keyword>
<feature type="transmembrane region" description="Helical" evidence="1">
    <location>
        <begin position="20"/>
        <end position="39"/>
    </location>
</feature>
<evidence type="ECO:0000313" key="2">
    <source>
        <dbReference type="EMBL" id="KAL1552968.1"/>
    </source>
</evidence>
<evidence type="ECO:0000256" key="1">
    <source>
        <dbReference type="SAM" id="Phobius"/>
    </source>
</evidence>
<feature type="transmembrane region" description="Helical" evidence="1">
    <location>
        <begin position="112"/>
        <end position="133"/>
    </location>
</feature>
<evidence type="ECO:0000313" key="3">
    <source>
        <dbReference type="Proteomes" id="UP001567538"/>
    </source>
</evidence>
<gene>
    <name evidence="2" type="ORF">AAHA92_13703</name>
</gene>
<comment type="caution">
    <text evidence="2">The sequence shown here is derived from an EMBL/GenBank/DDBJ whole genome shotgun (WGS) entry which is preliminary data.</text>
</comment>
<dbReference type="Proteomes" id="UP001567538">
    <property type="component" value="Unassembled WGS sequence"/>
</dbReference>
<protein>
    <submittedName>
        <fullName evidence="2">Uncharacterized protein</fullName>
    </submittedName>
</protein>
<proteinExistence type="predicted"/>